<gene>
    <name evidence="1" type="ORF">AK812_SmicGene5321</name>
</gene>
<keyword evidence="2" id="KW-1185">Reference proteome</keyword>
<dbReference type="Proteomes" id="UP000186817">
    <property type="component" value="Unassembled WGS sequence"/>
</dbReference>
<proteinExistence type="predicted"/>
<reference evidence="1 2" key="1">
    <citation type="submission" date="2016-02" db="EMBL/GenBank/DDBJ databases">
        <title>Genome analysis of coral dinoflagellate symbionts highlights evolutionary adaptations to a symbiotic lifestyle.</title>
        <authorList>
            <person name="Aranda M."/>
            <person name="Li Y."/>
            <person name="Liew Y.J."/>
            <person name="Baumgarten S."/>
            <person name="Simakov O."/>
            <person name="Wilson M."/>
            <person name="Piel J."/>
            <person name="Ashoor H."/>
            <person name="Bougouffa S."/>
            <person name="Bajic V.B."/>
            <person name="Ryu T."/>
            <person name="Ravasi T."/>
            <person name="Bayer T."/>
            <person name="Micklem G."/>
            <person name="Kim H."/>
            <person name="Bhak J."/>
            <person name="Lajeunesse T.C."/>
            <person name="Voolstra C.R."/>
        </authorList>
    </citation>
    <scope>NUCLEOTIDE SEQUENCE [LARGE SCALE GENOMIC DNA]</scope>
    <source>
        <strain evidence="1 2">CCMP2467</strain>
    </source>
</reference>
<protein>
    <submittedName>
        <fullName evidence="1">Uncharacterized protein</fullName>
    </submittedName>
</protein>
<evidence type="ECO:0000313" key="1">
    <source>
        <dbReference type="EMBL" id="OLQ10900.1"/>
    </source>
</evidence>
<name>A0A1Q9EU20_SYMMI</name>
<sequence>MPASNSDGLLANRAFMRAVDAARAQAEQRTDVWELDPVDLQEALPKRYVRRFEDTKYEDGATEKMTSKEFVKMMML</sequence>
<dbReference type="EMBL" id="LSRX01000069">
    <property type="protein sequence ID" value="OLQ10900.1"/>
    <property type="molecule type" value="Genomic_DNA"/>
</dbReference>
<comment type="caution">
    <text evidence="1">The sequence shown here is derived from an EMBL/GenBank/DDBJ whole genome shotgun (WGS) entry which is preliminary data.</text>
</comment>
<evidence type="ECO:0000313" key="2">
    <source>
        <dbReference type="Proteomes" id="UP000186817"/>
    </source>
</evidence>
<organism evidence="1 2">
    <name type="scientific">Symbiodinium microadriaticum</name>
    <name type="common">Dinoflagellate</name>
    <name type="synonym">Zooxanthella microadriatica</name>
    <dbReference type="NCBI Taxonomy" id="2951"/>
    <lineage>
        <taxon>Eukaryota</taxon>
        <taxon>Sar</taxon>
        <taxon>Alveolata</taxon>
        <taxon>Dinophyceae</taxon>
        <taxon>Suessiales</taxon>
        <taxon>Symbiodiniaceae</taxon>
        <taxon>Symbiodinium</taxon>
    </lineage>
</organism>
<accession>A0A1Q9EU20</accession>
<dbReference type="AlphaFoldDB" id="A0A1Q9EU20"/>